<evidence type="ECO:0000313" key="3">
    <source>
        <dbReference type="Proteomes" id="UP000306808"/>
    </source>
</evidence>
<sequence>MFKKVVLWLHKWLGIITGIVVFILSITGCFYTFHDDLKLLVYPQKYIIQQQIDQASPLPLSELLHIAQRALGQEERVSRVDLYPAPDRTWVFRAQETDESAFGYWNYYVYYKRIFVNPYTGEVAAIENSKTEFFQLMLQMHLHLLLGKKYGHPVVGYSTAIFVLLLLSGIILWWPKKWKGKTLKRAIWLKTKVKWKRFNYDLHNVLGFYSFLLALILAITGLVFSFPEFKKGYTSFLNNFSTNDYAQIAQLKPLASIDSMYTDPLDNALHYALAKHSHAGMMSIRLRSIEAPTVDIQIRHLEQRSGLFEWYYFNKKDLRIKEIKSSKSLATGDKIASLNYDIHTGNIRGMPTKILAFFISLICASLPVTGYIIWWNKSRKIS</sequence>
<evidence type="ECO:0000313" key="2">
    <source>
        <dbReference type="EMBL" id="TJZ53200.1"/>
    </source>
</evidence>
<organism evidence="2 3">
    <name type="scientific">Sphingobacterium olei</name>
    <dbReference type="NCBI Taxonomy" id="2571155"/>
    <lineage>
        <taxon>Bacteria</taxon>
        <taxon>Pseudomonadati</taxon>
        <taxon>Bacteroidota</taxon>
        <taxon>Sphingobacteriia</taxon>
        <taxon>Sphingobacteriales</taxon>
        <taxon>Sphingobacteriaceae</taxon>
        <taxon>Sphingobacterium</taxon>
    </lineage>
</organism>
<dbReference type="Pfam" id="PF03929">
    <property type="entry name" value="PepSY_TM"/>
    <property type="match status" value="1"/>
</dbReference>
<dbReference type="PROSITE" id="PS51257">
    <property type="entry name" value="PROKAR_LIPOPROTEIN"/>
    <property type="match status" value="1"/>
</dbReference>
<dbReference type="PANTHER" id="PTHR34219">
    <property type="entry name" value="IRON-REGULATED INNER MEMBRANE PROTEIN-RELATED"/>
    <property type="match status" value="1"/>
</dbReference>
<dbReference type="AlphaFoldDB" id="A0A4U0NGJ6"/>
<gene>
    <name evidence="2" type="ORF">FAZ15_17745</name>
</gene>
<evidence type="ECO:0000256" key="1">
    <source>
        <dbReference type="SAM" id="Phobius"/>
    </source>
</evidence>
<keyword evidence="1" id="KW-0812">Transmembrane</keyword>
<dbReference type="InterPro" id="IPR005625">
    <property type="entry name" value="PepSY-ass_TM"/>
</dbReference>
<dbReference type="Proteomes" id="UP000306808">
    <property type="component" value="Unassembled WGS sequence"/>
</dbReference>
<proteinExistence type="predicted"/>
<keyword evidence="3" id="KW-1185">Reference proteome</keyword>
<feature type="transmembrane region" description="Helical" evidence="1">
    <location>
        <begin position="206"/>
        <end position="226"/>
    </location>
</feature>
<feature type="transmembrane region" description="Helical" evidence="1">
    <location>
        <begin position="354"/>
        <end position="374"/>
    </location>
</feature>
<feature type="transmembrane region" description="Helical" evidence="1">
    <location>
        <begin position="154"/>
        <end position="175"/>
    </location>
</feature>
<dbReference type="EMBL" id="SUME01000008">
    <property type="protein sequence ID" value="TJZ53200.1"/>
    <property type="molecule type" value="Genomic_DNA"/>
</dbReference>
<dbReference type="PANTHER" id="PTHR34219:SF3">
    <property type="entry name" value="BLL7967 PROTEIN"/>
    <property type="match status" value="1"/>
</dbReference>
<dbReference type="RefSeq" id="WP_136902657.1">
    <property type="nucleotide sequence ID" value="NZ_SUME01000008.1"/>
</dbReference>
<keyword evidence="1" id="KW-1133">Transmembrane helix</keyword>
<accession>A0A4U0NGJ6</accession>
<protein>
    <submittedName>
        <fullName evidence="2">PepSY domain-containing protein</fullName>
    </submittedName>
</protein>
<comment type="caution">
    <text evidence="2">The sequence shown here is derived from an EMBL/GenBank/DDBJ whole genome shotgun (WGS) entry which is preliminary data.</text>
</comment>
<feature type="transmembrane region" description="Helical" evidence="1">
    <location>
        <begin position="12"/>
        <end position="33"/>
    </location>
</feature>
<reference evidence="2 3" key="1">
    <citation type="submission" date="2019-04" db="EMBL/GenBank/DDBJ databases">
        <title>Sphingobacterium olei sp. nov., isolated from oil-contaminated soil.</title>
        <authorList>
            <person name="Liu B."/>
        </authorList>
    </citation>
    <scope>NUCLEOTIDE SEQUENCE [LARGE SCALE GENOMIC DNA]</scope>
    <source>
        <strain evidence="2 3">HAL-9</strain>
    </source>
</reference>
<keyword evidence="1" id="KW-0472">Membrane</keyword>
<name>A0A4U0NGJ6_9SPHI</name>
<dbReference type="OrthoDB" id="111691at2"/>